<proteinExistence type="predicted"/>
<dbReference type="GO" id="GO:0015979">
    <property type="term" value="P:photosynthesis"/>
    <property type="evidence" value="ECO:0007669"/>
    <property type="project" value="InterPro"/>
</dbReference>
<reference evidence="2" key="5">
    <citation type="journal article" date="2021" name="G3 (Bethesda)">
        <title>Aegilops tauschii genome assembly Aet v5.0 features greater sequence contiguity and improved annotation.</title>
        <authorList>
            <person name="Wang L."/>
            <person name="Zhu T."/>
            <person name="Rodriguez J.C."/>
            <person name="Deal K.R."/>
            <person name="Dubcovsky J."/>
            <person name="McGuire P.E."/>
            <person name="Lux T."/>
            <person name="Spannagl M."/>
            <person name="Mayer K.F.X."/>
            <person name="Baldrich P."/>
            <person name="Meyers B.C."/>
            <person name="Huo N."/>
            <person name="Gu Y.Q."/>
            <person name="Zhou H."/>
            <person name="Devos K.M."/>
            <person name="Bennetzen J.L."/>
            <person name="Unver T."/>
            <person name="Budak H."/>
            <person name="Gulick P.J."/>
            <person name="Galiba G."/>
            <person name="Kalapos B."/>
            <person name="Nelson D.R."/>
            <person name="Li P."/>
            <person name="You F.M."/>
            <person name="Luo M.C."/>
            <person name="Dvorak J."/>
        </authorList>
    </citation>
    <scope>NUCLEOTIDE SEQUENCE [LARGE SCALE GENOMIC DNA]</scope>
    <source>
        <strain evidence="2">cv. AL8/78</strain>
    </source>
</reference>
<reference evidence="2" key="4">
    <citation type="submission" date="2019-03" db="UniProtKB">
        <authorList>
            <consortium name="EnsemblPlants"/>
        </authorList>
    </citation>
    <scope>IDENTIFICATION</scope>
</reference>
<dbReference type="Gramene" id="AET3Gv20185500.1">
    <property type="protein sequence ID" value="AET3Gv20185500.1"/>
    <property type="gene ID" value="AET3Gv20185500"/>
</dbReference>
<evidence type="ECO:0000256" key="1">
    <source>
        <dbReference type="SAM" id="Phobius"/>
    </source>
</evidence>
<dbReference type="Pfam" id="PF00223">
    <property type="entry name" value="PsaA_PsaB"/>
    <property type="match status" value="1"/>
</dbReference>
<dbReference type="Proteomes" id="UP000015105">
    <property type="component" value="Chromosome 3D"/>
</dbReference>
<dbReference type="GO" id="GO:0009579">
    <property type="term" value="C:thylakoid"/>
    <property type="evidence" value="ECO:0007669"/>
    <property type="project" value="InterPro"/>
</dbReference>
<reference evidence="2" key="3">
    <citation type="journal article" date="2017" name="Nature">
        <title>Genome sequence of the progenitor of the wheat D genome Aegilops tauschii.</title>
        <authorList>
            <person name="Luo M.C."/>
            <person name="Gu Y.Q."/>
            <person name="Puiu D."/>
            <person name="Wang H."/>
            <person name="Twardziok S.O."/>
            <person name="Deal K.R."/>
            <person name="Huo N."/>
            <person name="Zhu T."/>
            <person name="Wang L."/>
            <person name="Wang Y."/>
            <person name="McGuire P.E."/>
            <person name="Liu S."/>
            <person name="Long H."/>
            <person name="Ramasamy R.K."/>
            <person name="Rodriguez J.C."/>
            <person name="Van S.L."/>
            <person name="Yuan L."/>
            <person name="Wang Z."/>
            <person name="Xia Z."/>
            <person name="Xiao L."/>
            <person name="Anderson O.D."/>
            <person name="Ouyang S."/>
            <person name="Liang Y."/>
            <person name="Zimin A.V."/>
            <person name="Pertea G."/>
            <person name="Qi P."/>
            <person name="Bennetzen J.L."/>
            <person name="Dai X."/>
            <person name="Dawson M.W."/>
            <person name="Muller H.G."/>
            <person name="Kugler K."/>
            <person name="Rivarola-Duarte L."/>
            <person name="Spannagl M."/>
            <person name="Mayer K.F.X."/>
            <person name="Lu F.H."/>
            <person name="Bevan M.W."/>
            <person name="Leroy P."/>
            <person name="Li P."/>
            <person name="You F.M."/>
            <person name="Sun Q."/>
            <person name="Liu Z."/>
            <person name="Lyons E."/>
            <person name="Wicker T."/>
            <person name="Salzberg S.L."/>
            <person name="Devos K.M."/>
            <person name="Dvorak J."/>
        </authorList>
    </citation>
    <scope>NUCLEOTIDE SEQUENCE [LARGE SCALE GENOMIC DNA]</scope>
    <source>
        <strain evidence="2">cv. AL8/78</strain>
    </source>
</reference>
<evidence type="ECO:0000313" key="2">
    <source>
        <dbReference type="EnsemblPlants" id="AET3Gv20185500.1"/>
    </source>
</evidence>
<accession>A0A453E177</accession>
<name>A0A453E177_AEGTS</name>
<dbReference type="InterPro" id="IPR001280">
    <property type="entry name" value="PSI_PsaA/B"/>
</dbReference>
<dbReference type="AlphaFoldDB" id="A0A453E177"/>
<dbReference type="SUPFAM" id="SSF81558">
    <property type="entry name" value="Photosystem I subunits PsaA/PsaB"/>
    <property type="match status" value="1"/>
</dbReference>
<keyword evidence="1" id="KW-0472">Membrane</keyword>
<feature type="transmembrane region" description="Helical" evidence="1">
    <location>
        <begin position="12"/>
        <end position="30"/>
    </location>
</feature>
<reference evidence="3" key="1">
    <citation type="journal article" date="2014" name="Science">
        <title>Ancient hybridizations among the ancestral genomes of bread wheat.</title>
        <authorList>
            <consortium name="International Wheat Genome Sequencing Consortium,"/>
            <person name="Marcussen T."/>
            <person name="Sandve S.R."/>
            <person name="Heier L."/>
            <person name="Spannagl M."/>
            <person name="Pfeifer M."/>
            <person name="Jakobsen K.S."/>
            <person name="Wulff B.B."/>
            <person name="Steuernagel B."/>
            <person name="Mayer K.F."/>
            <person name="Olsen O.A."/>
        </authorList>
    </citation>
    <scope>NUCLEOTIDE SEQUENCE [LARGE SCALE GENOMIC DNA]</scope>
    <source>
        <strain evidence="3">cv. AL8/78</strain>
    </source>
</reference>
<organism evidence="2 3">
    <name type="scientific">Aegilops tauschii subsp. strangulata</name>
    <name type="common">Goatgrass</name>
    <dbReference type="NCBI Taxonomy" id="200361"/>
    <lineage>
        <taxon>Eukaryota</taxon>
        <taxon>Viridiplantae</taxon>
        <taxon>Streptophyta</taxon>
        <taxon>Embryophyta</taxon>
        <taxon>Tracheophyta</taxon>
        <taxon>Spermatophyta</taxon>
        <taxon>Magnoliopsida</taxon>
        <taxon>Liliopsida</taxon>
        <taxon>Poales</taxon>
        <taxon>Poaceae</taxon>
        <taxon>BOP clade</taxon>
        <taxon>Pooideae</taxon>
        <taxon>Triticodae</taxon>
        <taxon>Triticeae</taxon>
        <taxon>Triticinae</taxon>
        <taxon>Aegilops</taxon>
    </lineage>
</organism>
<dbReference type="GO" id="GO:0016020">
    <property type="term" value="C:membrane"/>
    <property type="evidence" value="ECO:0007669"/>
    <property type="project" value="InterPro"/>
</dbReference>
<dbReference type="InterPro" id="IPR036408">
    <property type="entry name" value="PSI_PsaA/B_sf"/>
</dbReference>
<reference evidence="3" key="2">
    <citation type="journal article" date="2017" name="Nat. Plants">
        <title>The Aegilops tauschii genome reveals multiple impacts of transposons.</title>
        <authorList>
            <person name="Zhao G."/>
            <person name="Zou C."/>
            <person name="Li K."/>
            <person name="Wang K."/>
            <person name="Li T."/>
            <person name="Gao L."/>
            <person name="Zhang X."/>
            <person name="Wang H."/>
            <person name="Yang Z."/>
            <person name="Liu X."/>
            <person name="Jiang W."/>
            <person name="Mao L."/>
            <person name="Kong X."/>
            <person name="Jiao Y."/>
            <person name="Jia J."/>
        </authorList>
    </citation>
    <scope>NUCLEOTIDE SEQUENCE [LARGE SCALE GENOMIC DNA]</scope>
    <source>
        <strain evidence="3">cv. AL8/78</strain>
    </source>
</reference>
<keyword evidence="1" id="KW-1133">Transmembrane helix</keyword>
<dbReference type="EnsemblPlants" id="AET3Gv20185500.1">
    <property type="protein sequence ID" value="AET3Gv20185500.1"/>
    <property type="gene ID" value="AET3Gv20185500"/>
</dbReference>
<protein>
    <submittedName>
        <fullName evidence="2">Uncharacterized protein</fullName>
    </submittedName>
</protein>
<keyword evidence="3" id="KW-1185">Reference proteome</keyword>
<keyword evidence="1" id="KW-0812">Transmembrane</keyword>
<dbReference type="STRING" id="200361.A0A453E177"/>
<evidence type="ECO:0000313" key="3">
    <source>
        <dbReference type="Proteomes" id="UP000015105"/>
    </source>
</evidence>
<sequence>MSSIRLGDHVFLGLFWMYNAISVVIFHFSWKMQSDVWGTISDQGVVTHITGETLHRVPLRLMGGFEISCGHRHRK</sequence>
<dbReference type="Gene3D" id="1.20.1130.10">
    <property type="entry name" value="Photosystem I PsaA/PsaB"/>
    <property type="match status" value="1"/>
</dbReference>